<protein>
    <submittedName>
        <fullName evidence="1">Uncharacterized protein</fullName>
    </submittedName>
</protein>
<keyword evidence="2" id="KW-1185">Reference proteome</keyword>
<dbReference type="EMBL" id="CM046513">
    <property type="protein sequence ID" value="KAI8652649.1"/>
    <property type="molecule type" value="Genomic_DNA"/>
</dbReference>
<evidence type="ECO:0000313" key="2">
    <source>
        <dbReference type="Proteomes" id="UP001065298"/>
    </source>
</evidence>
<sequence length="407" mass="44588">MSRVSNHLFVSVFSLLLLWLSLFGVRATRAMEDHDGSNLDNGQKPFANDESLTPESLAQNQASMNSLAEQELLENNYAQSLQELMDDPNRWHIHSTDSGPKVKFEFLRMPSENPDSLINAIRFSPDGKYIAIGAMNAAYIYDVETGDKTCTLRHNSTEDTPKMLLVRGVAFTTDSKRLITACEDSLIRVWDIASATVSSTYSGHLSEVYALDISKDGHMIASGSADRTVRLWDTESGSEIAQFTFPDTPVSVAISSDPAMLVAGSLDGTLGFWPIQGIKSDDEPKNRFQAHKASVHSVAISKHNLLVSGSEDNTVRLWPHDPKNGFKQVKHKGIVTGVDVTSDGRWVLSVSPAQELYISDAETSEIRTVIHDHSHLWLSFAVAASPSGGHFATGGGGDFQVWSYSDN</sequence>
<proteinExistence type="predicted"/>
<evidence type="ECO:0000313" key="1">
    <source>
        <dbReference type="EMBL" id="KAI8652649.1"/>
    </source>
</evidence>
<accession>A0ACC0QIU1</accession>
<reference evidence="1" key="1">
    <citation type="submission" date="2022-06" db="EMBL/GenBank/DDBJ databases">
        <title>Fusarium solani species complex genomes reveal bases of compartmentalisation and animal pathogenesis.</title>
        <authorList>
            <person name="Tsai I.J."/>
        </authorList>
    </citation>
    <scope>NUCLEOTIDE SEQUENCE</scope>
    <source>
        <strain evidence="1">Fu6.1</strain>
    </source>
</reference>
<comment type="caution">
    <text evidence="1">The sequence shown here is derived from an EMBL/GenBank/DDBJ whole genome shotgun (WGS) entry which is preliminary data.</text>
</comment>
<name>A0ACC0QIU1_9HYPO</name>
<dbReference type="Proteomes" id="UP001065298">
    <property type="component" value="Chromosome 11"/>
</dbReference>
<gene>
    <name evidence="1" type="ORF">NCS57_01329500</name>
</gene>
<organism evidence="1 2">
    <name type="scientific">Fusarium keratoplasticum</name>
    <dbReference type="NCBI Taxonomy" id="1328300"/>
    <lineage>
        <taxon>Eukaryota</taxon>
        <taxon>Fungi</taxon>
        <taxon>Dikarya</taxon>
        <taxon>Ascomycota</taxon>
        <taxon>Pezizomycotina</taxon>
        <taxon>Sordariomycetes</taxon>
        <taxon>Hypocreomycetidae</taxon>
        <taxon>Hypocreales</taxon>
        <taxon>Nectriaceae</taxon>
        <taxon>Fusarium</taxon>
        <taxon>Fusarium solani species complex</taxon>
    </lineage>
</organism>